<dbReference type="InterPro" id="IPR029260">
    <property type="entry name" value="DSPn"/>
</dbReference>
<feature type="compositionally biased region" description="Low complexity" evidence="5">
    <location>
        <begin position="447"/>
        <end position="458"/>
    </location>
</feature>
<comment type="similarity">
    <text evidence="1">Belongs to the protein-tyrosine phosphatase family. Non-receptor class CDC14 subfamily.</text>
</comment>
<dbReference type="CDD" id="cd14499">
    <property type="entry name" value="CDC14_C"/>
    <property type="match status" value="1"/>
</dbReference>
<dbReference type="Pfam" id="PF22785">
    <property type="entry name" value="Tc-R-P"/>
    <property type="match status" value="1"/>
</dbReference>
<accession>A0A7J6LCL5</accession>
<evidence type="ECO:0000313" key="10">
    <source>
        <dbReference type="Proteomes" id="UP000591131"/>
    </source>
</evidence>
<keyword evidence="4" id="KW-0904">Protein phosphatase</keyword>
<dbReference type="SMART" id="SM00404">
    <property type="entry name" value="PTPc_motif"/>
    <property type="match status" value="1"/>
</dbReference>
<feature type="region of interest" description="Disordered" evidence="5">
    <location>
        <begin position="444"/>
        <end position="472"/>
    </location>
</feature>
<gene>
    <name evidence="9" type="primary">CDC14A_3</name>
    <name evidence="9" type="ORF">FOL47_008652</name>
</gene>
<dbReference type="SUPFAM" id="SSF52799">
    <property type="entry name" value="(Phosphotyrosine protein) phosphatases II"/>
    <property type="match status" value="2"/>
</dbReference>
<dbReference type="AlphaFoldDB" id="A0A7J6LCL5"/>
<keyword evidence="10" id="KW-1185">Reference proteome</keyword>
<evidence type="ECO:0000259" key="8">
    <source>
        <dbReference type="PROSITE" id="PS50056"/>
    </source>
</evidence>
<dbReference type="OrthoDB" id="447424at2759"/>
<name>A0A7J6LCL5_PERCH</name>
<evidence type="ECO:0000256" key="1">
    <source>
        <dbReference type="ARBA" id="ARBA00007315"/>
    </source>
</evidence>
<dbReference type="GO" id="GO:0004725">
    <property type="term" value="F:protein tyrosine phosphatase activity"/>
    <property type="evidence" value="ECO:0007669"/>
    <property type="project" value="UniProtKB-EC"/>
</dbReference>
<evidence type="ECO:0000256" key="5">
    <source>
        <dbReference type="SAM" id="MobiDB-lite"/>
    </source>
</evidence>
<dbReference type="InterPro" id="IPR020422">
    <property type="entry name" value="TYR_PHOSPHATASE_DUAL_dom"/>
</dbReference>
<feature type="transmembrane region" description="Helical" evidence="6">
    <location>
        <begin position="593"/>
        <end position="612"/>
    </location>
</feature>
<keyword evidence="6" id="KW-1133">Transmembrane helix</keyword>
<dbReference type="InterPro" id="IPR016130">
    <property type="entry name" value="Tyr_Pase_AS"/>
</dbReference>
<keyword evidence="6" id="KW-0812">Transmembrane</keyword>
<dbReference type="FunFam" id="3.90.190.10:FF:000006">
    <property type="entry name" value="Dual specificity protein phosphatase CDC14B"/>
    <property type="match status" value="1"/>
</dbReference>
<evidence type="ECO:0000256" key="3">
    <source>
        <dbReference type="ARBA" id="ARBA00022801"/>
    </source>
</evidence>
<evidence type="ECO:0000256" key="6">
    <source>
        <dbReference type="SAM" id="Phobius"/>
    </source>
</evidence>
<dbReference type="InterPro" id="IPR050561">
    <property type="entry name" value="PTP"/>
</dbReference>
<feature type="domain" description="Tyrosine specific protein phosphatases" evidence="8">
    <location>
        <begin position="328"/>
        <end position="390"/>
    </location>
</feature>
<feature type="region of interest" description="Disordered" evidence="5">
    <location>
        <begin position="1"/>
        <end position="21"/>
    </location>
</feature>
<dbReference type="EMBL" id="JAAPAO010000566">
    <property type="protein sequence ID" value="KAF4656985.1"/>
    <property type="molecule type" value="Genomic_DNA"/>
</dbReference>
<reference evidence="9 10" key="1">
    <citation type="submission" date="2020-04" db="EMBL/GenBank/DDBJ databases">
        <title>Perkinsus chesapeaki whole genome sequence.</title>
        <authorList>
            <person name="Bogema D.R."/>
        </authorList>
    </citation>
    <scope>NUCLEOTIDE SEQUENCE [LARGE SCALE GENOMIC DNA]</scope>
    <source>
        <strain evidence="9">ATCC PRA-425</strain>
    </source>
</reference>
<dbReference type="Pfam" id="PF14671">
    <property type="entry name" value="DSPn"/>
    <property type="match status" value="1"/>
</dbReference>
<dbReference type="PROSITE" id="PS50054">
    <property type="entry name" value="TYR_PHOSPHATASE_DUAL"/>
    <property type="match status" value="1"/>
</dbReference>
<dbReference type="InterPro" id="IPR003595">
    <property type="entry name" value="Tyr_Pase_cat"/>
</dbReference>
<dbReference type="PROSITE" id="PS50056">
    <property type="entry name" value="TYR_PHOSPHATASE_2"/>
    <property type="match status" value="1"/>
</dbReference>
<evidence type="ECO:0000313" key="9">
    <source>
        <dbReference type="EMBL" id="KAF4656985.1"/>
    </source>
</evidence>
<dbReference type="SMART" id="SM00195">
    <property type="entry name" value="DSPc"/>
    <property type="match status" value="1"/>
</dbReference>
<keyword evidence="6" id="KW-0472">Membrane</keyword>
<dbReference type="InterPro" id="IPR044506">
    <property type="entry name" value="CDC14_C"/>
</dbReference>
<sequence length="665" mass="74916">MMDLSASSSRSVCSQSSLPSSSRKTSVVDLFREAMATETTTTVPRFTHTGPRPEVKVVPQHLIPYITKCTVVTLIPGRYIWASVNKSAYKVLDSGQKYIQSDDSGWDYLCTDSEYDYQILGKEFGPYDLALTHKYIVDVSSLLSKGHRVVHFCASKNSYRAASACLAALYMTYRGDVTGTQAARYFTGVRLEPFRDANLGVSTFDLTLENVCEGFEFAVREGWFNVDTFDRKSWEHYQQLANGDMNWIIPGKILAFAGPSDTLVDEQGQEVCHPELYVKIFSNPDFAVSTVVRLNEKRYSPDFFTSNGIKHYDLNFEDGSCPSTEMVKRFFAIVDSSEGAVAVHCKAGLGRTGTLIGLWAMREFGLTAPQFIGWCRLCRPGSILGPQQAFLIEMQQYCHNGQESSTDAYWAQLGSRSPIGRDGDLGQASRLLRSKRLNDTDSHLAVAASRPAPSAAGGAREDTQRKRKSARRPLDMLIARFARRGSATGVTAQKKTPLVPEYKNESWYEEVQDTLSPAGQLNKRHVGDAAQPPLSREEVYQPNSPHREIRLRHRLDMSKIDWFGKGSDDRRLERVEQHYNFHNYKFLTYTEKFGVVFICLVVVPVIGAMTFMPNFRQEFLNIFTTAPPNFPKGHASLDLSAVKFWDHRPESFTLKDMWGQQAHEE</sequence>
<proteinExistence type="inferred from homology"/>
<dbReference type="Proteomes" id="UP000591131">
    <property type="component" value="Unassembled WGS sequence"/>
</dbReference>
<dbReference type="Gene3D" id="3.90.190.10">
    <property type="entry name" value="Protein tyrosine phosphatase superfamily"/>
    <property type="match status" value="2"/>
</dbReference>
<organism evidence="9 10">
    <name type="scientific">Perkinsus chesapeaki</name>
    <name type="common">Clam parasite</name>
    <name type="synonym">Perkinsus andrewsi</name>
    <dbReference type="NCBI Taxonomy" id="330153"/>
    <lineage>
        <taxon>Eukaryota</taxon>
        <taxon>Sar</taxon>
        <taxon>Alveolata</taxon>
        <taxon>Perkinsozoa</taxon>
        <taxon>Perkinsea</taxon>
        <taxon>Perkinsida</taxon>
        <taxon>Perkinsidae</taxon>
        <taxon>Perkinsus</taxon>
    </lineage>
</organism>
<dbReference type="InterPro" id="IPR029021">
    <property type="entry name" value="Prot-tyrosine_phosphatase-like"/>
</dbReference>
<dbReference type="InterPro" id="IPR000387">
    <property type="entry name" value="Tyr_Pase_dom"/>
</dbReference>
<protein>
    <recommendedName>
        <fullName evidence="2">protein-tyrosine-phosphatase</fullName>
        <ecNumber evidence="2">3.1.3.48</ecNumber>
    </recommendedName>
</protein>
<dbReference type="EC" id="3.1.3.48" evidence="2"/>
<evidence type="ECO:0000256" key="2">
    <source>
        <dbReference type="ARBA" id="ARBA00013064"/>
    </source>
</evidence>
<keyword evidence="3" id="KW-0378">Hydrolase</keyword>
<dbReference type="PROSITE" id="PS00383">
    <property type="entry name" value="TYR_PHOSPHATASE_1"/>
    <property type="match status" value="1"/>
</dbReference>
<dbReference type="PANTHER" id="PTHR23339">
    <property type="entry name" value="TYROSINE SPECIFIC PROTEIN PHOSPHATASE AND DUAL SPECIFICITY PROTEIN PHOSPHATASE"/>
    <property type="match status" value="1"/>
</dbReference>
<evidence type="ECO:0000259" key="7">
    <source>
        <dbReference type="PROSITE" id="PS50054"/>
    </source>
</evidence>
<comment type="caution">
    <text evidence="9">The sequence shown here is derived from an EMBL/GenBank/DDBJ whole genome shotgun (WGS) entry which is preliminary data.</text>
</comment>
<evidence type="ECO:0000256" key="4">
    <source>
        <dbReference type="ARBA" id="ARBA00022912"/>
    </source>
</evidence>
<feature type="domain" description="Tyrosine-protein phosphatase" evidence="7">
    <location>
        <begin position="244"/>
        <end position="403"/>
    </location>
</feature>